<proteinExistence type="predicted"/>
<evidence type="ECO:0000313" key="2">
    <source>
        <dbReference type="EMBL" id="MFD1049305.1"/>
    </source>
</evidence>
<dbReference type="Gene3D" id="3.20.19.10">
    <property type="entry name" value="Aconitase, domain 4"/>
    <property type="match status" value="1"/>
</dbReference>
<dbReference type="Proteomes" id="UP001597045">
    <property type="component" value="Unassembled WGS sequence"/>
</dbReference>
<dbReference type="GO" id="GO:0003994">
    <property type="term" value="F:aconitate hydratase activity"/>
    <property type="evidence" value="ECO:0007669"/>
    <property type="project" value="UniProtKB-EC"/>
</dbReference>
<comment type="caution">
    <text evidence="2">The sequence shown here is derived from an EMBL/GenBank/DDBJ whole genome shotgun (WGS) entry which is preliminary data.</text>
</comment>
<dbReference type="SUPFAM" id="SSF52016">
    <property type="entry name" value="LeuD/IlvD-like"/>
    <property type="match status" value="1"/>
</dbReference>
<name>A0ABW3MF99_9PSEU</name>
<keyword evidence="2" id="KW-0456">Lyase</keyword>
<gene>
    <name evidence="2" type="primary">acnA</name>
    <name evidence="2" type="ORF">ACFQ1S_29085</name>
</gene>
<dbReference type="InterPro" id="IPR015928">
    <property type="entry name" value="Aconitase/3IPM_dehydase_swvl"/>
</dbReference>
<dbReference type="EMBL" id="JBHTIS010002098">
    <property type="protein sequence ID" value="MFD1049305.1"/>
    <property type="molecule type" value="Genomic_DNA"/>
</dbReference>
<dbReference type="InterPro" id="IPR006249">
    <property type="entry name" value="Aconitase/IRP2"/>
</dbReference>
<accession>A0ABW3MF99</accession>
<keyword evidence="3" id="KW-1185">Reference proteome</keyword>
<reference evidence="3" key="1">
    <citation type="journal article" date="2019" name="Int. J. Syst. Evol. Microbiol.">
        <title>The Global Catalogue of Microorganisms (GCM) 10K type strain sequencing project: providing services to taxonomists for standard genome sequencing and annotation.</title>
        <authorList>
            <consortium name="The Broad Institute Genomics Platform"/>
            <consortium name="The Broad Institute Genome Sequencing Center for Infectious Disease"/>
            <person name="Wu L."/>
            <person name="Ma J."/>
        </authorList>
    </citation>
    <scope>NUCLEOTIDE SEQUENCE [LARGE SCALE GENOMIC DNA]</scope>
    <source>
        <strain evidence="3">JCM 31486</strain>
    </source>
</reference>
<evidence type="ECO:0000313" key="3">
    <source>
        <dbReference type="Proteomes" id="UP001597045"/>
    </source>
</evidence>
<sequence length="101" mass="11014">AESFERIHRSNLIGMGVLPLQFPDGETASSLGLDGTETFDFTGITELNSGNTPRTVKVTATRADGGKVEFDAVVRIDTPGEADYYRNGGIMQYVLRKMVRS</sequence>
<protein>
    <submittedName>
        <fullName evidence="2">Aconitate hydratase</fullName>
        <ecNumber evidence="2">4.2.1.3</ecNumber>
    </submittedName>
</protein>
<evidence type="ECO:0000259" key="1">
    <source>
        <dbReference type="Pfam" id="PF00694"/>
    </source>
</evidence>
<feature type="non-terminal residue" evidence="2">
    <location>
        <position position="1"/>
    </location>
</feature>
<dbReference type="PANTHER" id="PTHR11670">
    <property type="entry name" value="ACONITASE/IRON-RESPONSIVE ELEMENT FAMILY MEMBER"/>
    <property type="match status" value="1"/>
</dbReference>
<dbReference type="InterPro" id="IPR000573">
    <property type="entry name" value="AconitaseA/IPMdHydase_ssu_swvl"/>
</dbReference>
<dbReference type="EC" id="4.2.1.3" evidence="2"/>
<organism evidence="2 3">
    <name type="scientific">Kibdelosporangium lantanae</name>
    <dbReference type="NCBI Taxonomy" id="1497396"/>
    <lineage>
        <taxon>Bacteria</taxon>
        <taxon>Bacillati</taxon>
        <taxon>Actinomycetota</taxon>
        <taxon>Actinomycetes</taxon>
        <taxon>Pseudonocardiales</taxon>
        <taxon>Pseudonocardiaceae</taxon>
        <taxon>Kibdelosporangium</taxon>
    </lineage>
</organism>
<dbReference type="Pfam" id="PF00694">
    <property type="entry name" value="Aconitase_C"/>
    <property type="match status" value="1"/>
</dbReference>
<feature type="domain" description="Aconitase A/isopropylmalate dehydratase small subunit swivel" evidence="1">
    <location>
        <begin position="1"/>
        <end position="24"/>
    </location>
</feature>